<name>A0AAP0K6Z7_9MAGN</name>
<sequence>MDSGNGIFPEEVVLQILARLPVKPLFRFKSVCKIWYRLVSDKYFVQLYNNVSVDNPMVLVELLRSFNAQPSYVCVDRMRGVSEFSLDFLKDRVKVKASCNGLLCCASIPDKGVYYVCNPMTRDYRLLPRTRERPMTRFHPDNEATLVGLAYDLVNQKFKVVLAGFYRPFGRRPLDSFICLVYDSDSNAWTRSLSSQTEEFTHMNRNQVVYANGLLHWLTYSCLYILAFDLNSLEWRKIPLPNKMVDGAGRRLHLLELEGSVSVIQISDAWMTMWVLEDLEGEKWREADRVSLKCIRGMVPSVFPISQNSEFIFLATQRQILVYHRRSGVWKEMYFVKNISSYPLWFSAHAFRGTIVPCHPGVGCAAGSGSVPHASVIVLKSQFYYLWRLREENKNKEGERGRESEYGLGDGRDESKG</sequence>
<dbReference type="NCBIfam" id="TIGR01640">
    <property type="entry name" value="F_box_assoc_1"/>
    <property type="match status" value="1"/>
</dbReference>
<dbReference type="InterPro" id="IPR013187">
    <property type="entry name" value="F-box-assoc_dom_typ3"/>
</dbReference>
<dbReference type="PANTHER" id="PTHR31672">
    <property type="entry name" value="BNACNNG10540D PROTEIN"/>
    <property type="match status" value="1"/>
</dbReference>
<organism evidence="3 4">
    <name type="scientific">Stephania japonica</name>
    <dbReference type="NCBI Taxonomy" id="461633"/>
    <lineage>
        <taxon>Eukaryota</taxon>
        <taxon>Viridiplantae</taxon>
        <taxon>Streptophyta</taxon>
        <taxon>Embryophyta</taxon>
        <taxon>Tracheophyta</taxon>
        <taxon>Spermatophyta</taxon>
        <taxon>Magnoliopsida</taxon>
        <taxon>Ranunculales</taxon>
        <taxon>Menispermaceae</taxon>
        <taxon>Menispermoideae</taxon>
        <taxon>Cissampelideae</taxon>
        <taxon>Stephania</taxon>
    </lineage>
</organism>
<feature type="domain" description="F-box" evidence="2">
    <location>
        <begin position="8"/>
        <end position="51"/>
    </location>
</feature>
<dbReference type="CDD" id="cd22157">
    <property type="entry name" value="F-box_AtFBW1-like"/>
    <property type="match status" value="1"/>
</dbReference>
<evidence type="ECO:0000259" key="2">
    <source>
        <dbReference type="PROSITE" id="PS50181"/>
    </source>
</evidence>
<keyword evidence="4" id="KW-1185">Reference proteome</keyword>
<gene>
    <name evidence="3" type="ORF">Sjap_006999</name>
</gene>
<dbReference type="InterPro" id="IPR011043">
    <property type="entry name" value="Gal_Oxase/kelch_b-propeller"/>
</dbReference>
<dbReference type="PANTHER" id="PTHR31672:SF2">
    <property type="entry name" value="F-BOX DOMAIN-CONTAINING PROTEIN"/>
    <property type="match status" value="1"/>
</dbReference>
<accession>A0AAP0K6Z7</accession>
<dbReference type="PROSITE" id="PS50181">
    <property type="entry name" value="FBOX"/>
    <property type="match status" value="1"/>
</dbReference>
<dbReference type="Pfam" id="PF00646">
    <property type="entry name" value="F-box"/>
    <property type="match status" value="1"/>
</dbReference>
<evidence type="ECO:0000256" key="1">
    <source>
        <dbReference type="SAM" id="MobiDB-lite"/>
    </source>
</evidence>
<dbReference type="SMART" id="SM00256">
    <property type="entry name" value="FBOX"/>
    <property type="match status" value="1"/>
</dbReference>
<feature type="region of interest" description="Disordered" evidence="1">
    <location>
        <begin position="394"/>
        <end position="417"/>
    </location>
</feature>
<dbReference type="Proteomes" id="UP001417504">
    <property type="component" value="Unassembled WGS sequence"/>
</dbReference>
<comment type="caution">
    <text evidence="3">The sequence shown here is derived from an EMBL/GenBank/DDBJ whole genome shotgun (WGS) entry which is preliminary data.</text>
</comment>
<dbReference type="Pfam" id="PF08268">
    <property type="entry name" value="FBA_3"/>
    <property type="match status" value="1"/>
</dbReference>
<dbReference type="Gene3D" id="1.20.1280.50">
    <property type="match status" value="1"/>
</dbReference>
<evidence type="ECO:0000313" key="4">
    <source>
        <dbReference type="Proteomes" id="UP001417504"/>
    </source>
</evidence>
<dbReference type="InterPro" id="IPR050796">
    <property type="entry name" value="SCF_F-box_component"/>
</dbReference>
<protein>
    <recommendedName>
        <fullName evidence="2">F-box domain-containing protein</fullName>
    </recommendedName>
</protein>
<dbReference type="InterPro" id="IPR036047">
    <property type="entry name" value="F-box-like_dom_sf"/>
</dbReference>
<dbReference type="SUPFAM" id="SSF50965">
    <property type="entry name" value="Galactose oxidase, central domain"/>
    <property type="match status" value="1"/>
</dbReference>
<dbReference type="EMBL" id="JBBNAE010000002">
    <property type="protein sequence ID" value="KAK9147096.1"/>
    <property type="molecule type" value="Genomic_DNA"/>
</dbReference>
<evidence type="ECO:0000313" key="3">
    <source>
        <dbReference type="EMBL" id="KAK9147096.1"/>
    </source>
</evidence>
<dbReference type="SUPFAM" id="SSF81383">
    <property type="entry name" value="F-box domain"/>
    <property type="match status" value="1"/>
</dbReference>
<dbReference type="InterPro" id="IPR017451">
    <property type="entry name" value="F-box-assoc_interact_dom"/>
</dbReference>
<reference evidence="3 4" key="1">
    <citation type="submission" date="2024-01" db="EMBL/GenBank/DDBJ databases">
        <title>Genome assemblies of Stephania.</title>
        <authorList>
            <person name="Yang L."/>
        </authorList>
    </citation>
    <scope>NUCLEOTIDE SEQUENCE [LARGE SCALE GENOMIC DNA]</scope>
    <source>
        <strain evidence="3">QJT</strain>
        <tissue evidence="3">Leaf</tissue>
    </source>
</reference>
<proteinExistence type="predicted"/>
<dbReference type="InterPro" id="IPR001810">
    <property type="entry name" value="F-box_dom"/>
</dbReference>
<dbReference type="AlphaFoldDB" id="A0AAP0K6Z7"/>